<dbReference type="InterPro" id="IPR025048">
    <property type="entry name" value="DUF3987"/>
</dbReference>
<reference evidence="2" key="1">
    <citation type="submission" date="2017-05" db="EMBL/GenBank/DDBJ databases">
        <authorList>
            <person name="Ray J."/>
            <person name="Price M."/>
            <person name="Deutschbauer A."/>
        </authorList>
    </citation>
    <scope>NUCLEOTIDE SEQUENCE [LARGE SCALE GENOMIC DNA]</scope>
    <source>
        <strain evidence="2">DSM 19842</strain>
    </source>
</reference>
<proteinExistence type="predicted"/>
<evidence type="ECO:0000313" key="1">
    <source>
        <dbReference type="EMBL" id="ARS35825.1"/>
    </source>
</evidence>
<evidence type="ECO:0000313" key="2">
    <source>
        <dbReference type="Proteomes" id="UP000266292"/>
    </source>
</evidence>
<dbReference type="EMBL" id="CP021235">
    <property type="protein sequence ID" value="ARS35825.1"/>
    <property type="molecule type" value="Genomic_DNA"/>
</dbReference>
<dbReference type="OrthoDB" id="2781056at2"/>
<sequence>MTNNNQTPATAAKAAAVSQQNLSIVLPCNVFPQAVNDYIQQHKNCRGWSKNHSGLSALMAASSAIGNTYKAVGIMDASPSLYGVLVGPPSTAKSDIAEEGLRVISNYQVKLETEYSIKYTEYEQELLYWKSLKPRERQQMGFAKPKEPKLEQALIDKTTPQAFGDALMYNRRSVTFFKDEIASLIRNVNGDMKGDLLKCWKNSWYAYSTKTRGHQKIYTPFLNIFGTTQPKQLEAFTKNMGMESGFSIRFLYAFPESTGAVAYKSVSNSVKQEYYNIIDNLLNLKTCINQHGNPEPTALGFDPVAFRHYETWRVHFSQVAAGGDDLEREIMGKMELYSLRFALILQLMYWAAGEDNKKSIGLRAVEGAIKLTKYFLQSSIMAHQQMVTPAKANSKKVDPISLIGLFNSGESYKSIKAAGIAHERDVSKAIKMFPNLLTQEAKSRLKKFAS</sequence>
<dbReference type="Pfam" id="PF13148">
    <property type="entry name" value="DUF3987"/>
    <property type="match status" value="1"/>
</dbReference>
<gene>
    <name evidence="1" type="ORF">CA264_10425</name>
</gene>
<name>A0A1X9YSH3_9BACT</name>
<organism evidence="1 2">
    <name type="scientific">Pontibacter actiniarum</name>
    <dbReference type="NCBI Taxonomy" id="323450"/>
    <lineage>
        <taxon>Bacteria</taxon>
        <taxon>Pseudomonadati</taxon>
        <taxon>Bacteroidota</taxon>
        <taxon>Cytophagia</taxon>
        <taxon>Cytophagales</taxon>
        <taxon>Hymenobacteraceae</taxon>
        <taxon>Pontibacter</taxon>
    </lineage>
</organism>
<dbReference type="STRING" id="709015.GCA_000472485_02104"/>
<dbReference type="Proteomes" id="UP000266292">
    <property type="component" value="Chromosome"/>
</dbReference>
<evidence type="ECO:0008006" key="3">
    <source>
        <dbReference type="Google" id="ProtNLM"/>
    </source>
</evidence>
<accession>A0A1X9YSH3</accession>
<protein>
    <recommendedName>
        <fullName evidence="3">DUF3987 domain-containing protein</fullName>
    </recommendedName>
</protein>
<dbReference type="KEGG" id="pact:CA264_10425"/>
<keyword evidence="2" id="KW-1185">Reference proteome</keyword>
<dbReference type="RefSeq" id="WP_025606952.1">
    <property type="nucleotide sequence ID" value="NZ_CP021235.1"/>
</dbReference>
<dbReference type="AlphaFoldDB" id="A0A1X9YSH3"/>